<dbReference type="HAMAP" id="MF_00974">
    <property type="entry name" value="DNA_primase_DnaG"/>
    <property type="match status" value="1"/>
</dbReference>
<organism evidence="15">
    <name type="scientific">marine metagenome</name>
    <dbReference type="NCBI Taxonomy" id="408172"/>
    <lineage>
        <taxon>unclassified sequences</taxon>
        <taxon>metagenomes</taxon>
        <taxon>ecological metagenomes</taxon>
    </lineage>
</organism>
<dbReference type="Gene3D" id="1.10.860.10">
    <property type="entry name" value="DNAb Helicase, Chain A"/>
    <property type="match status" value="1"/>
</dbReference>
<dbReference type="GO" id="GO:0003677">
    <property type="term" value="F:DNA binding"/>
    <property type="evidence" value="ECO:0007669"/>
    <property type="project" value="UniProtKB-KW"/>
</dbReference>
<dbReference type="PIRSF" id="PIRSF002811">
    <property type="entry name" value="DnaG"/>
    <property type="match status" value="1"/>
</dbReference>
<dbReference type="PANTHER" id="PTHR30313:SF2">
    <property type="entry name" value="DNA PRIMASE"/>
    <property type="match status" value="1"/>
</dbReference>
<dbReference type="SMART" id="SM00493">
    <property type="entry name" value="TOPRIM"/>
    <property type="match status" value="1"/>
</dbReference>
<dbReference type="Pfam" id="PF13155">
    <property type="entry name" value="Toprim_2"/>
    <property type="match status" value="1"/>
</dbReference>
<evidence type="ECO:0000256" key="2">
    <source>
        <dbReference type="ARBA" id="ARBA00022478"/>
    </source>
</evidence>
<dbReference type="InterPro" id="IPR016136">
    <property type="entry name" value="DNA_helicase_N/primase_C"/>
</dbReference>
<evidence type="ECO:0000256" key="10">
    <source>
        <dbReference type="ARBA" id="ARBA00022842"/>
    </source>
</evidence>
<dbReference type="InterPro" id="IPR006171">
    <property type="entry name" value="TOPRIM_dom"/>
</dbReference>
<dbReference type="GO" id="GO:0000428">
    <property type="term" value="C:DNA-directed RNA polymerase complex"/>
    <property type="evidence" value="ECO:0007669"/>
    <property type="project" value="UniProtKB-KW"/>
</dbReference>
<dbReference type="InterPro" id="IPR037068">
    <property type="entry name" value="DNA_primase_core_N_sf"/>
</dbReference>
<reference evidence="15" key="1">
    <citation type="submission" date="2018-05" db="EMBL/GenBank/DDBJ databases">
        <authorList>
            <person name="Lanie J.A."/>
            <person name="Ng W.-L."/>
            <person name="Kazmierczak K.M."/>
            <person name="Andrzejewski T.M."/>
            <person name="Davidsen T.M."/>
            <person name="Wayne K.J."/>
            <person name="Tettelin H."/>
            <person name="Glass J.I."/>
            <person name="Rusch D."/>
            <person name="Podicherti R."/>
            <person name="Tsui H.-C.T."/>
            <person name="Winkler M.E."/>
        </authorList>
    </citation>
    <scope>NUCLEOTIDE SEQUENCE</scope>
</reference>
<dbReference type="Gene3D" id="1.20.50.20">
    <property type="entry name" value="DnaG, RNA polymerase domain, helical bundle"/>
    <property type="match status" value="1"/>
</dbReference>
<dbReference type="GO" id="GO:0005737">
    <property type="term" value="C:cytoplasm"/>
    <property type="evidence" value="ECO:0007669"/>
    <property type="project" value="TreeGrafter"/>
</dbReference>
<evidence type="ECO:0000313" key="15">
    <source>
        <dbReference type="EMBL" id="SUZ94645.1"/>
    </source>
</evidence>
<dbReference type="InterPro" id="IPR006295">
    <property type="entry name" value="DNA_primase_DnaG"/>
</dbReference>
<dbReference type="PROSITE" id="PS50880">
    <property type="entry name" value="TOPRIM"/>
    <property type="match status" value="1"/>
</dbReference>
<keyword evidence="8" id="KW-0863">Zinc-finger</keyword>
<evidence type="ECO:0000256" key="4">
    <source>
        <dbReference type="ARBA" id="ARBA00022679"/>
    </source>
</evidence>
<dbReference type="InterPro" id="IPR013173">
    <property type="entry name" value="DNA_primase_DnaG_DnaB-bd_dom"/>
</dbReference>
<protein>
    <recommendedName>
        <fullName evidence="14">Toprim domain-containing protein</fullName>
    </recommendedName>
</protein>
<keyword evidence="4" id="KW-0808">Transferase</keyword>
<dbReference type="Pfam" id="PF08278">
    <property type="entry name" value="DnaG_DnaB_bind"/>
    <property type="match status" value="1"/>
</dbReference>
<dbReference type="Pfam" id="PF10410">
    <property type="entry name" value="DnaB_bind"/>
    <property type="match status" value="1"/>
</dbReference>
<dbReference type="Pfam" id="PF08275">
    <property type="entry name" value="DNAG_N"/>
    <property type="match status" value="1"/>
</dbReference>
<accession>A0A381RRZ6</accession>
<dbReference type="InterPro" id="IPR019475">
    <property type="entry name" value="DNA_primase_DnaB-bd"/>
</dbReference>
<dbReference type="AlphaFoldDB" id="A0A381RRZ6"/>
<keyword evidence="7" id="KW-0479">Metal-binding</keyword>
<evidence type="ECO:0000256" key="9">
    <source>
        <dbReference type="ARBA" id="ARBA00022833"/>
    </source>
</evidence>
<keyword evidence="9" id="KW-0862">Zinc</keyword>
<keyword evidence="10" id="KW-0460">Magnesium</keyword>
<sequence>MSGSIPPAFIREIVDMTDIVTLVDSYVPLKKKGKDHWGLCPFCDDGSNPSFSVSPQKQFYYCFKCRATGNVIGFLESFEGLGFVESVEALASRAAMEVPYEQSSKKREDKDPIFEVLSIASDFYETSLADSALAKQVQKYVKEDRHISGSTCRRFAVGYAPKSWNALSSYLSTKGFSVELQTKAGLTKRNKDKEAYDLFRDRLMFPIKDRKGRVVGFGGRVMKPEDQPKYLNTGDTPAFQKGKELYGLFEALQDRKNLKRIYVVEGYIDVIAMSENGINNAVATLGIATNRFHTQVLLQLVNEVIFCFDGDDAGRGAAWGALKNVLPVVNDGAEIKFLFLPEGEDPASLLEKEDKETFEKRLKDALLLSEYFIERLTLAVGTGSLEKKATLASKAIELLKSMPESSIKKLLEAEVSTITGLSKQDIEENSRSTAARKSKETKFITTSQEKEEEKSFEPGGIIAKTVAALITFPELISEIDSTDWIKELSRPEGNLLVQVIEYFQNFPNGQVADLLSSLDKDSASFIGSLLSGSPSLDKKNSVAYFQDCLQALKKANPRKRIIELKKQLAKEKLSEDETFELQQHLLSNLEKLNEEDRGLLRELSQN</sequence>
<dbReference type="Gene3D" id="3.90.580.10">
    <property type="entry name" value="Zinc finger, CHC2-type domain"/>
    <property type="match status" value="1"/>
</dbReference>
<evidence type="ECO:0000256" key="12">
    <source>
        <dbReference type="ARBA" id="ARBA00023163"/>
    </source>
</evidence>
<keyword evidence="2" id="KW-0240">DNA-directed RNA polymerase</keyword>
<dbReference type="CDD" id="cd03364">
    <property type="entry name" value="TOPRIM_DnaG_primases"/>
    <property type="match status" value="1"/>
</dbReference>
<keyword evidence="5" id="KW-0548">Nucleotidyltransferase</keyword>
<dbReference type="Gene3D" id="3.40.1360.10">
    <property type="match status" value="1"/>
</dbReference>
<dbReference type="SMART" id="SM00400">
    <property type="entry name" value="ZnF_CHCC"/>
    <property type="match status" value="1"/>
</dbReference>
<feature type="compositionally biased region" description="Basic and acidic residues" evidence="13">
    <location>
        <begin position="437"/>
        <end position="451"/>
    </location>
</feature>
<dbReference type="Gene3D" id="3.90.980.10">
    <property type="entry name" value="DNA primase, catalytic core, N-terminal domain"/>
    <property type="match status" value="1"/>
</dbReference>
<dbReference type="InterPro" id="IPR002694">
    <property type="entry name" value="Znf_CHC2"/>
</dbReference>
<dbReference type="Pfam" id="PF01807">
    <property type="entry name" value="Zn_ribbon_DnaG"/>
    <property type="match status" value="1"/>
</dbReference>
<evidence type="ECO:0000256" key="13">
    <source>
        <dbReference type="SAM" id="MobiDB-lite"/>
    </source>
</evidence>
<feature type="region of interest" description="Disordered" evidence="13">
    <location>
        <begin position="426"/>
        <end position="451"/>
    </location>
</feature>
<dbReference type="PANTHER" id="PTHR30313">
    <property type="entry name" value="DNA PRIMASE"/>
    <property type="match status" value="1"/>
</dbReference>
<keyword evidence="6" id="KW-0235">DNA replication</keyword>
<dbReference type="NCBIfam" id="TIGR01391">
    <property type="entry name" value="dnaG"/>
    <property type="match status" value="1"/>
</dbReference>
<dbReference type="SUPFAM" id="SSF56731">
    <property type="entry name" value="DNA primase core"/>
    <property type="match status" value="1"/>
</dbReference>
<dbReference type="SUPFAM" id="SSF57783">
    <property type="entry name" value="Zinc beta-ribbon"/>
    <property type="match status" value="1"/>
</dbReference>
<dbReference type="FunFam" id="3.90.580.10:FF:000001">
    <property type="entry name" value="DNA primase"/>
    <property type="match status" value="1"/>
</dbReference>
<evidence type="ECO:0000256" key="3">
    <source>
        <dbReference type="ARBA" id="ARBA00022515"/>
    </source>
</evidence>
<dbReference type="InterPro" id="IPR050219">
    <property type="entry name" value="DnaG_primase"/>
</dbReference>
<dbReference type="GO" id="GO:0006269">
    <property type="term" value="P:DNA replication, synthesis of primer"/>
    <property type="evidence" value="ECO:0007669"/>
    <property type="project" value="UniProtKB-KW"/>
</dbReference>
<dbReference type="InterPro" id="IPR036977">
    <property type="entry name" value="DNA_primase_Znf_CHC2"/>
</dbReference>
<dbReference type="GO" id="GO:1990077">
    <property type="term" value="C:primosome complex"/>
    <property type="evidence" value="ECO:0007669"/>
    <property type="project" value="UniProtKB-KW"/>
</dbReference>
<comment type="cofactor">
    <cofactor evidence="1">
        <name>Zn(2+)</name>
        <dbReference type="ChEBI" id="CHEBI:29105"/>
    </cofactor>
</comment>
<keyword evidence="12" id="KW-0804">Transcription</keyword>
<evidence type="ECO:0000256" key="6">
    <source>
        <dbReference type="ARBA" id="ARBA00022705"/>
    </source>
</evidence>
<dbReference type="EMBL" id="UINC01002253">
    <property type="protein sequence ID" value="SUZ94645.1"/>
    <property type="molecule type" value="Genomic_DNA"/>
</dbReference>
<evidence type="ECO:0000256" key="7">
    <source>
        <dbReference type="ARBA" id="ARBA00022723"/>
    </source>
</evidence>
<evidence type="ECO:0000256" key="11">
    <source>
        <dbReference type="ARBA" id="ARBA00023125"/>
    </source>
</evidence>
<dbReference type="GO" id="GO:0003899">
    <property type="term" value="F:DNA-directed RNA polymerase activity"/>
    <property type="evidence" value="ECO:0007669"/>
    <property type="project" value="InterPro"/>
</dbReference>
<evidence type="ECO:0000256" key="1">
    <source>
        <dbReference type="ARBA" id="ARBA00001947"/>
    </source>
</evidence>
<dbReference type="GO" id="GO:0008270">
    <property type="term" value="F:zinc ion binding"/>
    <property type="evidence" value="ECO:0007669"/>
    <property type="project" value="UniProtKB-KW"/>
</dbReference>
<proteinExistence type="inferred from homology"/>
<name>A0A381RRZ6_9ZZZZ</name>
<feature type="domain" description="Toprim" evidence="14">
    <location>
        <begin position="259"/>
        <end position="341"/>
    </location>
</feature>
<dbReference type="FunFam" id="3.40.1360.10:FF:000002">
    <property type="entry name" value="DNA primase"/>
    <property type="match status" value="1"/>
</dbReference>
<dbReference type="InterPro" id="IPR034151">
    <property type="entry name" value="TOPRIM_DnaG_bac"/>
</dbReference>
<evidence type="ECO:0000259" key="14">
    <source>
        <dbReference type="PROSITE" id="PS50880"/>
    </source>
</evidence>
<dbReference type="InterPro" id="IPR030846">
    <property type="entry name" value="DnaG_bac"/>
</dbReference>
<dbReference type="InterPro" id="IPR013264">
    <property type="entry name" value="DNAG_N"/>
</dbReference>
<keyword evidence="11" id="KW-0238">DNA-binding</keyword>
<gene>
    <name evidence="15" type="ORF">METZ01_LOCUS47499</name>
</gene>
<dbReference type="SUPFAM" id="SSF117023">
    <property type="entry name" value="DNA primase DnaG, C-terminal domain"/>
    <property type="match status" value="1"/>
</dbReference>
<evidence type="ECO:0000256" key="5">
    <source>
        <dbReference type="ARBA" id="ARBA00022695"/>
    </source>
</evidence>
<keyword evidence="3" id="KW-0639">Primosome</keyword>
<evidence type="ECO:0000256" key="8">
    <source>
        <dbReference type="ARBA" id="ARBA00022771"/>
    </source>
</evidence>